<accession>A0A3N1NTW3</accession>
<comment type="caution">
    <text evidence="2">The sequence shown here is derived from an EMBL/GenBank/DDBJ whole genome shotgun (WGS) entry which is preliminary data.</text>
</comment>
<sequence>MKIEHFAYNVADPEAVAEWYTANLGMTVARKMEGGPRTHFLKDSSGQVMIEIYNNPPDEVPPYADMNPLILHLAFVCENPDAKRAELEKVGATFVEEVKPQDGSHLVMMRDPFGFSIQLCKRGVPML</sequence>
<dbReference type="EMBL" id="RJUK01000002">
    <property type="protein sequence ID" value="ROQ18618.1"/>
    <property type="molecule type" value="Genomic_DNA"/>
</dbReference>
<evidence type="ECO:0000313" key="3">
    <source>
        <dbReference type="Proteomes" id="UP000273643"/>
    </source>
</evidence>
<gene>
    <name evidence="2" type="ORF">EDC38_2846</name>
</gene>
<dbReference type="Pfam" id="PF00903">
    <property type="entry name" value="Glyoxalase"/>
    <property type="match status" value="1"/>
</dbReference>
<dbReference type="Proteomes" id="UP000273643">
    <property type="component" value="Unassembled WGS sequence"/>
</dbReference>
<dbReference type="InterPro" id="IPR037523">
    <property type="entry name" value="VOC_core"/>
</dbReference>
<dbReference type="RefSeq" id="WP_123639212.1">
    <property type="nucleotide sequence ID" value="NZ_JBHYFO010000019.1"/>
</dbReference>
<dbReference type="PROSITE" id="PS51819">
    <property type="entry name" value="VOC"/>
    <property type="match status" value="1"/>
</dbReference>
<keyword evidence="2" id="KW-0223">Dioxygenase</keyword>
<name>A0A3N1NTW3_9GAMM</name>
<dbReference type="SUPFAM" id="SSF54593">
    <property type="entry name" value="Glyoxalase/Bleomycin resistance protein/Dihydroxybiphenyl dioxygenase"/>
    <property type="match status" value="1"/>
</dbReference>
<feature type="domain" description="VOC" evidence="1">
    <location>
        <begin position="2"/>
        <end position="122"/>
    </location>
</feature>
<dbReference type="AlphaFoldDB" id="A0A3N1NTW3"/>
<keyword evidence="2" id="KW-0456">Lyase</keyword>
<dbReference type="GO" id="GO:0016829">
    <property type="term" value="F:lyase activity"/>
    <property type="evidence" value="ECO:0007669"/>
    <property type="project" value="UniProtKB-KW"/>
</dbReference>
<dbReference type="InterPro" id="IPR004360">
    <property type="entry name" value="Glyas_Fos-R_dOase_dom"/>
</dbReference>
<dbReference type="CDD" id="cd06587">
    <property type="entry name" value="VOC"/>
    <property type="match status" value="1"/>
</dbReference>
<evidence type="ECO:0000313" key="2">
    <source>
        <dbReference type="EMBL" id="ROQ18618.1"/>
    </source>
</evidence>
<dbReference type="OrthoDB" id="1177764at2"/>
<protein>
    <submittedName>
        <fullName evidence="2">Catechol 2,3-dioxygenase-like lactoylglutathione lyase family enzyme</fullName>
    </submittedName>
</protein>
<dbReference type="GO" id="GO:0051213">
    <property type="term" value="F:dioxygenase activity"/>
    <property type="evidence" value="ECO:0007669"/>
    <property type="project" value="UniProtKB-KW"/>
</dbReference>
<proteinExistence type="predicted"/>
<dbReference type="Gene3D" id="3.10.180.10">
    <property type="entry name" value="2,3-Dihydroxybiphenyl 1,2-Dioxygenase, domain 1"/>
    <property type="match status" value="1"/>
</dbReference>
<keyword evidence="2" id="KW-0560">Oxidoreductase</keyword>
<organism evidence="2 3">
    <name type="scientific">Marinimicrobium koreense</name>
    <dbReference type="NCBI Taxonomy" id="306545"/>
    <lineage>
        <taxon>Bacteria</taxon>
        <taxon>Pseudomonadati</taxon>
        <taxon>Pseudomonadota</taxon>
        <taxon>Gammaproteobacteria</taxon>
        <taxon>Cellvibrionales</taxon>
        <taxon>Cellvibrionaceae</taxon>
        <taxon>Marinimicrobium</taxon>
    </lineage>
</organism>
<dbReference type="InterPro" id="IPR029068">
    <property type="entry name" value="Glyas_Bleomycin-R_OHBP_Dase"/>
</dbReference>
<evidence type="ECO:0000259" key="1">
    <source>
        <dbReference type="PROSITE" id="PS51819"/>
    </source>
</evidence>
<keyword evidence="3" id="KW-1185">Reference proteome</keyword>
<reference evidence="2 3" key="1">
    <citation type="submission" date="2018-11" db="EMBL/GenBank/DDBJ databases">
        <title>Genomic Encyclopedia of Type Strains, Phase IV (KMG-IV): sequencing the most valuable type-strain genomes for metagenomic binning, comparative biology and taxonomic classification.</title>
        <authorList>
            <person name="Goeker M."/>
        </authorList>
    </citation>
    <scope>NUCLEOTIDE SEQUENCE [LARGE SCALE GENOMIC DNA]</scope>
    <source>
        <strain evidence="2 3">DSM 16974</strain>
    </source>
</reference>